<proteinExistence type="inferred from homology"/>
<protein>
    <recommendedName>
        <fullName evidence="2">Calcineurin-like phosphoesterase domain-containing protein</fullName>
    </recommendedName>
</protein>
<sequence>MRYGILADVHGKPEALQKALRLLQDVDRIVFLGDVPGYRDIEGMPECLQALAAEGALAVRGNCDAYMLAHRRPPEIAASLWDYYAAWPEEIMEGDLLFVHGGPRDPLHERVNGEEAAWRNFRVRDFSICFHGHEHRVTAFASRDDGDVETVRLPETGLYTLEAKSRYIIGVGSVGKPKDERRGSVVLFDDYKRLLRVERFSID</sequence>
<accession>A0A845L1M4</accession>
<gene>
    <name evidence="3" type="ORF">GTO91_04020</name>
</gene>
<reference evidence="3 4" key="1">
    <citation type="submission" date="2020-01" db="EMBL/GenBank/DDBJ databases">
        <title>Whole-genome sequence of Heliobacterium undosum DSM 13378.</title>
        <authorList>
            <person name="Kyndt J.A."/>
            <person name="Meyer T.E."/>
        </authorList>
    </citation>
    <scope>NUCLEOTIDE SEQUENCE [LARGE SCALE GENOMIC DNA]</scope>
    <source>
        <strain evidence="3 4">DSM 13378</strain>
    </source>
</reference>
<dbReference type="Pfam" id="PF12850">
    <property type="entry name" value="Metallophos_2"/>
    <property type="match status" value="1"/>
</dbReference>
<evidence type="ECO:0000256" key="1">
    <source>
        <dbReference type="ARBA" id="ARBA00008950"/>
    </source>
</evidence>
<name>A0A845L1M4_9FIRM</name>
<dbReference type="OrthoDB" id="9800565at2"/>
<comment type="caution">
    <text evidence="3">The sequence shown here is derived from an EMBL/GenBank/DDBJ whole genome shotgun (WGS) entry which is preliminary data.</text>
</comment>
<keyword evidence="4" id="KW-1185">Reference proteome</keyword>
<evidence type="ECO:0000313" key="3">
    <source>
        <dbReference type="EMBL" id="MZP28875.1"/>
    </source>
</evidence>
<dbReference type="RefSeq" id="WP_161255217.1">
    <property type="nucleotide sequence ID" value="NZ_WXEY01000003.1"/>
</dbReference>
<feature type="domain" description="Calcineurin-like phosphoesterase" evidence="2">
    <location>
        <begin position="1"/>
        <end position="189"/>
    </location>
</feature>
<comment type="similarity">
    <text evidence="1">Belongs to the metallophosphoesterase superfamily. YfcE family.</text>
</comment>
<dbReference type="EMBL" id="WXEY01000003">
    <property type="protein sequence ID" value="MZP28875.1"/>
    <property type="molecule type" value="Genomic_DNA"/>
</dbReference>
<dbReference type="InterPro" id="IPR029052">
    <property type="entry name" value="Metallo-depent_PP-like"/>
</dbReference>
<dbReference type="AlphaFoldDB" id="A0A845L1M4"/>
<dbReference type="Gene3D" id="3.60.21.10">
    <property type="match status" value="1"/>
</dbReference>
<dbReference type="Proteomes" id="UP000463470">
    <property type="component" value="Unassembled WGS sequence"/>
</dbReference>
<evidence type="ECO:0000259" key="2">
    <source>
        <dbReference type="Pfam" id="PF12850"/>
    </source>
</evidence>
<evidence type="ECO:0000313" key="4">
    <source>
        <dbReference type="Proteomes" id="UP000463470"/>
    </source>
</evidence>
<dbReference type="InterPro" id="IPR024654">
    <property type="entry name" value="Calcineurin-like_PHP_lpxH"/>
</dbReference>
<dbReference type="SUPFAM" id="SSF56300">
    <property type="entry name" value="Metallo-dependent phosphatases"/>
    <property type="match status" value="1"/>
</dbReference>
<organism evidence="3 4">
    <name type="scientific">Heliomicrobium undosum</name>
    <dbReference type="NCBI Taxonomy" id="121734"/>
    <lineage>
        <taxon>Bacteria</taxon>
        <taxon>Bacillati</taxon>
        <taxon>Bacillota</taxon>
        <taxon>Clostridia</taxon>
        <taxon>Eubacteriales</taxon>
        <taxon>Heliobacteriaceae</taxon>
        <taxon>Heliomicrobium</taxon>
    </lineage>
</organism>